<feature type="region of interest" description="Disordered" evidence="1">
    <location>
        <begin position="98"/>
        <end position="143"/>
    </location>
</feature>
<evidence type="ECO:0000256" key="1">
    <source>
        <dbReference type="SAM" id="MobiDB-lite"/>
    </source>
</evidence>
<accession>A0ABP0HZG0</accession>
<dbReference type="SMART" id="SM00357">
    <property type="entry name" value="CSP"/>
    <property type="match status" value="1"/>
</dbReference>
<feature type="compositionally biased region" description="Gly residues" evidence="1">
    <location>
        <begin position="99"/>
        <end position="120"/>
    </location>
</feature>
<name>A0ABP0HZG0_9DINO</name>
<dbReference type="SUPFAM" id="SSF50249">
    <property type="entry name" value="Nucleic acid-binding proteins"/>
    <property type="match status" value="1"/>
</dbReference>
<dbReference type="InterPro" id="IPR012340">
    <property type="entry name" value="NA-bd_OB-fold"/>
</dbReference>
<dbReference type="EMBL" id="CAXAMM010002292">
    <property type="protein sequence ID" value="CAK8995611.1"/>
    <property type="molecule type" value="Genomic_DNA"/>
</dbReference>
<gene>
    <name evidence="3" type="ORF">SCF082_LOCUS4434</name>
</gene>
<protein>
    <recommendedName>
        <fullName evidence="2">CSD domain-containing protein</fullName>
    </recommendedName>
</protein>
<evidence type="ECO:0000259" key="2">
    <source>
        <dbReference type="PROSITE" id="PS51857"/>
    </source>
</evidence>
<feature type="domain" description="CSD" evidence="2">
    <location>
        <begin position="140"/>
        <end position="207"/>
    </location>
</feature>
<dbReference type="InterPro" id="IPR002059">
    <property type="entry name" value="CSP_DNA-bd"/>
</dbReference>
<evidence type="ECO:0000313" key="3">
    <source>
        <dbReference type="EMBL" id="CAK8995611.1"/>
    </source>
</evidence>
<keyword evidence="4" id="KW-1185">Reference proteome</keyword>
<dbReference type="PROSITE" id="PS51857">
    <property type="entry name" value="CSD_2"/>
    <property type="match status" value="1"/>
</dbReference>
<organism evidence="3 4">
    <name type="scientific">Durusdinium trenchii</name>
    <dbReference type="NCBI Taxonomy" id="1381693"/>
    <lineage>
        <taxon>Eukaryota</taxon>
        <taxon>Sar</taxon>
        <taxon>Alveolata</taxon>
        <taxon>Dinophyceae</taxon>
        <taxon>Suessiales</taxon>
        <taxon>Symbiodiniaceae</taxon>
        <taxon>Durusdinium</taxon>
    </lineage>
</organism>
<sequence length="542" mass="59645">MAPQQWGKLSPHLDLCTFCSPATPDVPEGFGFILPDDLREDIFYLRTGRGSWAERSELPPELDGIEPRRDQVVDRRVDFEVKTMDNGKLRAQRLRFLTGPGGPGGGPGPHRGVIPAGGGMPRRDVHAAPHAHGPGGRNSLSQGRIRSFYPSKGYGFIEAAGQADLFFLPSSLPQEMLDSKQPLEGLEITFEPYTNEEGKPRARNIQPARMLPPPPRVSAPVHTRAPPAQHMAWPEMAPTEAVETLIFVDVDGVLNVGIHDEGKAPLLLRDEDVQTAIKLAKRGYKGPEASCVEKLSTLATSQVGFNENDTYEKLMTRQGAEVADILVERLAKVISLAGDCKVVLSSSWRRPHHRNRRRLLENRIANHLGKPFQFHSSTPIHREEKTAADRLETVGDYVAEFCSSSKETLTALRVLMLEDFFITPMDGWKIKNEKVTSVAVAERYLCQRARSASSCEVSAKVCHCYDEVKCGKLSMQVGTGFTQRLFDEAKSFVCPAMGPGPEASLLPPIVPKVIETKVEEPGFVSAMISAFVPPVGSMVHAF</sequence>
<evidence type="ECO:0000313" key="4">
    <source>
        <dbReference type="Proteomes" id="UP001642464"/>
    </source>
</evidence>
<reference evidence="3 4" key="1">
    <citation type="submission" date="2024-02" db="EMBL/GenBank/DDBJ databases">
        <authorList>
            <person name="Chen Y."/>
            <person name="Shah S."/>
            <person name="Dougan E. K."/>
            <person name="Thang M."/>
            <person name="Chan C."/>
        </authorList>
    </citation>
    <scope>NUCLEOTIDE SEQUENCE [LARGE SCALE GENOMIC DNA]</scope>
</reference>
<proteinExistence type="predicted"/>
<dbReference type="Proteomes" id="UP001642464">
    <property type="component" value="Unassembled WGS sequence"/>
</dbReference>
<dbReference type="InterPro" id="IPR011129">
    <property type="entry name" value="CSD"/>
</dbReference>
<comment type="caution">
    <text evidence="3">The sequence shown here is derived from an EMBL/GenBank/DDBJ whole genome shotgun (WGS) entry which is preliminary data.</text>
</comment>
<dbReference type="Gene3D" id="2.40.50.140">
    <property type="entry name" value="Nucleic acid-binding proteins"/>
    <property type="match status" value="1"/>
</dbReference>